<evidence type="ECO:0000256" key="5">
    <source>
        <dbReference type="RuleBase" id="RU367124"/>
    </source>
</evidence>
<evidence type="ECO:0000256" key="1">
    <source>
        <dbReference type="ARBA" id="ARBA00004613"/>
    </source>
</evidence>
<protein>
    <recommendedName>
        <fullName evidence="5">RxLR effector protein</fullName>
    </recommendedName>
</protein>
<comment type="caution">
    <text evidence="6">The sequence shown here is derived from an EMBL/GenBank/DDBJ whole genome shotgun (WGS) entry which is preliminary data.</text>
</comment>
<feature type="chain" id="PRO_5035964766" description="RxLR effector protein" evidence="5">
    <location>
        <begin position="20"/>
        <end position="162"/>
    </location>
</feature>
<dbReference type="GO" id="GO:0005576">
    <property type="term" value="C:extracellular region"/>
    <property type="evidence" value="ECO:0007669"/>
    <property type="project" value="UniProtKB-SubCell"/>
</dbReference>
<dbReference type="EMBL" id="JAGDFL010001185">
    <property type="protein sequence ID" value="KAG7377281.1"/>
    <property type="molecule type" value="Genomic_DNA"/>
</dbReference>
<sequence>MRLDCVLLIVSVLLVCCGAINIDHPKLPRSVTSDPIHASNSVRDNPVRIRLLRTSNIAAEEETDSDEDEERGLFNAAKQLALRTKFITNRGIRTNLKTFKEWYANGKTPEMLWQDSKLAPVMKRDFNNFKGMCRLKANPDFQLHLNYELFYKIMKGTYGKAS</sequence>
<comment type="function">
    <text evidence="5">Effector that suppresses plant defense responses during pathogen infection.</text>
</comment>
<gene>
    <name evidence="6" type="ORF">PHYBOEH_000956</name>
</gene>
<evidence type="ECO:0000313" key="6">
    <source>
        <dbReference type="EMBL" id="KAG7377281.1"/>
    </source>
</evidence>
<comment type="similarity">
    <text evidence="2 5">Belongs to the RxLR effector family.</text>
</comment>
<comment type="subcellular location">
    <subcellularLocation>
        <location evidence="1 5">Secreted</location>
    </subcellularLocation>
</comment>
<evidence type="ECO:0000256" key="2">
    <source>
        <dbReference type="ARBA" id="ARBA00010400"/>
    </source>
</evidence>
<organism evidence="6 7">
    <name type="scientific">Phytophthora boehmeriae</name>
    <dbReference type="NCBI Taxonomy" id="109152"/>
    <lineage>
        <taxon>Eukaryota</taxon>
        <taxon>Sar</taxon>
        <taxon>Stramenopiles</taxon>
        <taxon>Oomycota</taxon>
        <taxon>Peronosporomycetes</taxon>
        <taxon>Peronosporales</taxon>
        <taxon>Peronosporaceae</taxon>
        <taxon>Phytophthora</taxon>
    </lineage>
</organism>
<evidence type="ECO:0000256" key="3">
    <source>
        <dbReference type="ARBA" id="ARBA00022525"/>
    </source>
</evidence>
<comment type="domain">
    <text evidence="5">The RxLR-dEER motif acts to carry the protein into the host cell cytoplasm through binding to cell surface phosphatidylinositol-3-phosphate.</text>
</comment>
<evidence type="ECO:0000313" key="7">
    <source>
        <dbReference type="Proteomes" id="UP000693981"/>
    </source>
</evidence>
<dbReference type="InterPro" id="IPR031825">
    <property type="entry name" value="RXLR"/>
</dbReference>
<dbReference type="AlphaFoldDB" id="A0A8T1V8D0"/>
<evidence type="ECO:0000256" key="4">
    <source>
        <dbReference type="ARBA" id="ARBA00022729"/>
    </source>
</evidence>
<feature type="signal peptide" evidence="5">
    <location>
        <begin position="1"/>
        <end position="19"/>
    </location>
</feature>
<reference evidence="6" key="1">
    <citation type="submission" date="2021-02" db="EMBL/GenBank/DDBJ databases">
        <authorList>
            <person name="Palmer J.M."/>
        </authorList>
    </citation>
    <scope>NUCLEOTIDE SEQUENCE</scope>
    <source>
        <strain evidence="6">SCRP23</strain>
    </source>
</reference>
<dbReference type="Proteomes" id="UP000693981">
    <property type="component" value="Unassembled WGS sequence"/>
</dbReference>
<dbReference type="Pfam" id="PF16810">
    <property type="entry name" value="RXLR"/>
    <property type="match status" value="1"/>
</dbReference>
<keyword evidence="7" id="KW-1185">Reference proteome</keyword>
<keyword evidence="4 5" id="KW-0732">Signal</keyword>
<accession>A0A8T1V8D0</accession>
<name>A0A8T1V8D0_9STRA</name>
<keyword evidence="3 5" id="KW-0964">Secreted</keyword>
<proteinExistence type="inferred from homology"/>